<sequence length="77" mass="8086">MERTTPTLSLWQRALRQMAGLLARPGRDTAARVAPPGDADWAARSAVGEEDPGASVDLLDTRPPSPEAIRAGGPPRG</sequence>
<keyword evidence="3" id="KW-1185">Reference proteome</keyword>
<feature type="region of interest" description="Disordered" evidence="1">
    <location>
        <begin position="46"/>
        <end position="77"/>
    </location>
</feature>
<dbReference type="EMBL" id="QVLS01000001">
    <property type="protein sequence ID" value="RFP82529.1"/>
    <property type="molecule type" value="Genomic_DNA"/>
</dbReference>
<dbReference type="RefSeq" id="WP_116957217.1">
    <property type="nucleotide sequence ID" value="NZ_QVLS01000001.1"/>
</dbReference>
<proteinExistence type="predicted"/>
<comment type="caution">
    <text evidence="2">The sequence shown here is derived from an EMBL/GenBank/DDBJ whole genome shotgun (WGS) entry which is preliminary data.</text>
</comment>
<organism evidence="2 3">
    <name type="scientific">Hydrogenophaga borbori</name>
    <dbReference type="NCBI Taxonomy" id="2294117"/>
    <lineage>
        <taxon>Bacteria</taxon>
        <taxon>Pseudomonadati</taxon>
        <taxon>Pseudomonadota</taxon>
        <taxon>Betaproteobacteria</taxon>
        <taxon>Burkholderiales</taxon>
        <taxon>Comamonadaceae</taxon>
        <taxon>Hydrogenophaga</taxon>
    </lineage>
</organism>
<dbReference type="AlphaFoldDB" id="A0A372EPI4"/>
<gene>
    <name evidence="2" type="ORF">DY262_01480</name>
</gene>
<reference evidence="2 3" key="1">
    <citation type="submission" date="2018-08" db="EMBL/GenBank/DDBJ databases">
        <title>Hydrogenophaga sp. LA-38 isolated from sludge.</title>
        <authorList>
            <person name="Im W.-T."/>
        </authorList>
    </citation>
    <scope>NUCLEOTIDE SEQUENCE [LARGE SCALE GENOMIC DNA]</scope>
    <source>
        <strain evidence="2 3">LA-38</strain>
    </source>
</reference>
<evidence type="ECO:0000256" key="1">
    <source>
        <dbReference type="SAM" id="MobiDB-lite"/>
    </source>
</evidence>
<evidence type="ECO:0000313" key="2">
    <source>
        <dbReference type="EMBL" id="RFP82529.1"/>
    </source>
</evidence>
<evidence type="ECO:0000313" key="3">
    <source>
        <dbReference type="Proteomes" id="UP000261931"/>
    </source>
</evidence>
<dbReference type="Proteomes" id="UP000261931">
    <property type="component" value="Unassembled WGS sequence"/>
</dbReference>
<name>A0A372EPI4_9BURK</name>
<protein>
    <submittedName>
        <fullName evidence="2">Uncharacterized protein</fullName>
    </submittedName>
</protein>
<accession>A0A372EPI4</accession>